<geneLocation type="plasmid" evidence="5">
    <name>unnamed1</name>
</geneLocation>
<dbReference type="PROSITE" id="PS01124">
    <property type="entry name" value="HTH_ARAC_FAMILY_2"/>
    <property type="match status" value="1"/>
</dbReference>
<dbReference type="OrthoDB" id="1274460at2"/>
<dbReference type="GO" id="GO:0043565">
    <property type="term" value="F:sequence-specific DNA binding"/>
    <property type="evidence" value="ECO:0007669"/>
    <property type="project" value="InterPro"/>
</dbReference>
<dbReference type="PANTHER" id="PTHR43280">
    <property type="entry name" value="ARAC-FAMILY TRANSCRIPTIONAL REGULATOR"/>
    <property type="match status" value="1"/>
</dbReference>
<dbReference type="PANTHER" id="PTHR43280:SF32">
    <property type="entry name" value="TRANSCRIPTIONAL REGULATORY PROTEIN"/>
    <property type="match status" value="1"/>
</dbReference>
<dbReference type="Pfam" id="PF12833">
    <property type="entry name" value="HTH_18"/>
    <property type="match status" value="1"/>
</dbReference>
<evidence type="ECO:0000313" key="5">
    <source>
        <dbReference type="EMBL" id="TZF98984.1"/>
    </source>
</evidence>
<sequence>MQLITMYVITDQLKNLGFSINTLNNIIQRNNNKRSFNTLEYFCIYIIIEDITLEIENIPHSIKGGHIAFVGPQKQIVFGETKRGEVYVITFSSSFYERSAKDSMFINSRLFFNYDSDVFIAPFENIKEMNVVFMGRMHNFQHKDESLYISAAHNAIERLILDAFLHIPAETLKKDIKFDYLHYVNRFKVLLQRDYKKAKKVSHYANELNITPRKLTEMTEYVLGKTAKHIIIEKLINECKKSISFSGHNISEIAYDLGFSDEGNFSNFIKKHTGKNPTEMK</sequence>
<evidence type="ECO:0000259" key="4">
    <source>
        <dbReference type="PROSITE" id="PS01124"/>
    </source>
</evidence>
<dbReference type="SMART" id="SM00342">
    <property type="entry name" value="HTH_ARAC"/>
    <property type="match status" value="1"/>
</dbReference>
<keyword evidence="6" id="KW-1185">Reference proteome</keyword>
<dbReference type="RefSeq" id="WP_149386120.1">
    <property type="nucleotide sequence ID" value="NZ_VTRU01000001.1"/>
</dbReference>
<evidence type="ECO:0000256" key="2">
    <source>
        <dbReference type="ARBA" id="ARBA00023125"/>
    </source>
</evidence>
<keyword evidence="5" id="KW-0614">Plasmid</keyword>
<name>A0A5D9A064_9FLAO</name>
<keyword evidence="1" id="KW-0805">Transcription regulation</keyword>
<keyword evidence="2" id="KW-0238">DNA-binding</keyword>
<dbReference type="InterPro" id="IPR018060">
    <property type="entry name" value="HTH_AraC"/>
</dbReference>
<proteinExistence type="predicted"/>
<keyword evidence="3" id="KW-0804">Transcription</keyword>
<dbReference type="Gene3D" id="1.10.10.60">
    <property type="entry name" value="Homeodomain-like"/>
    <property type="match status" value="1"/>
</dbReference>
<dbReference type="Proteomes" id="UP000323884">
    <property type="component" value="Unassembled WGS sequence"/>
</dbReference>
<reference evidence="5 6" key="1">
    <citation type="submission" date="2019-08" db="EMBL/GenBank/DDBJ databases">
        <title>Draft genome sequence of Chryseobacterium sp. Gsoil 183.</title>
        <authorList>
            <person name="Im W.-T."/>
        </authorList>
    </citation>
    <scope>NUCLEOTIDE SEQUENCE [LARGE SCALE GENOMIC DNA]</scope>
    <source>
        <strain evidence="5 6">Gsoil 183</strain>
        <plasmid evidence="5">unnamed1</plasmid>
    </source>
</reference>
<accession>A0A5D9A064</accession>
<dbReference type="InterPro" id="IPR009057">
    <property type="entry name" value="Homeodomain-like_sf"/>
</dbReference>
<evidence type="ECO:0000256" key="3">
    <source>
        <dbReference type="ARBA" id="ARBA00023163"/>
    </source>
</evidence>
<evidence type="ECO:0000256" key="1">
    <source>
        <dbReference type="ARBA" id="ARBA00023015"/>
    </source>
</evidence>
<organism evidence="5 6">
    <name type="scientific">Chryseobacterium panacisoli</name>
    <dbReference type="NCBI Taxonomy" id="1807141"/>
    <lineage>
        <taxon>Bacteria</taxon>
        <taxon>Pseudomonadati</taxon>
        <taxon>Bacteroidota</taxon>
        <taxon>Flavobacteriia</taxon>
        <taxon>Flavobacteriales</taxon>
        <taxon>Weeksellaceae</taxon>
        <taxon>Chryseobacterium group</taxon>
        <taxon>Chryseobacterium</taxon>
    </lineage>
</organism>
<dbReference type="SUPFAM" id="SSF46689">
    <property type="entry name" value="Homeodomain-like"/>
    <property type="match status" value="1"/>
</dbReference>
<comment type="caution">
    <text evidence="5">The sequence shown here is derived from an EMBL/GenBank/DDBJ whole genome shotgun (WGS) entry which is preliminary data.</text>
</comment>
<dbReference type="GO" id="GO:0003700">
    <property type="term" value="F:DNA-binding transcription factor activity"/>
    <property type="evidence" value="ECO:0007669"/>
    <property type="project" value="InterPro"/>
</dbReference>
<protein>
    <submittedName>
        <fullName evidence="5">Helix-turn-helix domain-containing protein</fullName>
    </submittedName>
</protein>
<dbReference type="EMBL" id="VTRU01000001">
    <property type="protein sequence ID" value="TZF98984.1"/>
    <property type="molecule type" value="Genomic_DNA"/>
</dbReference>
<evidence type="ECO:0000313" key="6">
    <source>
        <dbReference type="Proteomes" id="UP000323884"/>
    </source>
</evidence>
<dbReference type="AlphaFoldDB" id="A0A5D9A064"/>
<gene>
    <name evidence="5" type="ORF">FW781_03400</name>
</gene>
<feature type="domain" description="HTH araC/xylS-type" evidence="4">
    <location>
        <begin position="185"/>
        <end position="281"/>
    </location>
</feature>